<dbReference type="PANTHER" id="PTHR30437:SF6">
    <property type="entry name" value="TRANSCRIPTION ELONGATION FACTOR GREB"/>
    <property type="match status" value="1"/>
</dbReference>
<dbReference type="OrthoDB" id="8537952at2"/>
<dbReference type="RefSeq" id="WP_068462471.1">
    <property type="nucleotide sequence ID" value="NZ_JAEFBX010000003.1"/>
</dbReference>
<dbReference type="EMBL" id="LMTR01000071">
    <property type="protein sequence ID" value="KWT66831.1"/>
    <property type="molecule type" value="Genomic_DNA"/>
</dbReference>
<feature type="domain" description="Transcription elongation factor GreA/GreB C-terminal" evidence="1">
    <location>
        <begin position="85"/>
        <end position="145"/>
    </location>
</feature>
<dbReference type="GO" id="GO:0032784">
    <property type="term" value="P:regulation of DNA-templated transcription elongation"/>
    <property type="evidence" value="ECO:0007669"/>
    <property type="project" value="InterPro"/>
</dbReference>
<dbReference type="PIRSF" id="PIRSF006092">
    <property type="entry name" value="GreA_GreB"/>
    <property type="match status" value="1"/>
</dbReference>
<dbReference type="NCBIfam" id="NF004973">
    <property type="entry name" value="PRK06342.1"/>
    <property type="match status" value="1"/>
</dbReference>
<dbReference type="STRING" id="121290.APY04_2238"/>
<dbReference type="GO" id="GO:0006354">
    <property type="term" value="P:DNA-templated transcription elongation"/>
    <property type="evidence" value="ECO:0007669"/>
    <property type="project" value="TreeGrafter"/>
</dbReference>
<name>A0A109BDL7_HYPSL</name>
<keyword evidence="3" id="KW-1185">Reference proteome</keyword>
<dbReference type="InterPro" id="IPR036953">
    <property type="entry name" value="GreA/GreB_C_sf"/>
</dbReference>
<accession>A0A109BDL7</accession>
<dbReference type="GO" id="GO:0003746">
    <property type="term" value="F:translation elongation factor activity"/>
    <property type="evidence" value="ECO:0007669"/>
    <property type="project" value="UniProtKB-KW"/>
</dbReference>
<dbReference type="PATRIC" id="fig|121290.4.peg.2436"/>
<dbReference type="PANTHER" id="PTHR30437">
    <property type="entry name" value="TRANSCRIPTION ELONGATION FACTOR GREA"/>
    <property type="match status" value="1"/>
</dbReference>
<dbReference type="Gene3D" id="3.10.50.30">
    <property type="entry name" value="Transcription elongation factor, GreA/GreB, C-terminal domain"/>
    <property type="match status" value="1"/>
</dbReference>
<keyword evidence="2" id="KW-0648">Protein biosynthesis</keyword>
<sequence>MSRAFVKEQDSVDELPDRLISEHANLVTAEGLAQIEVEVSRLDAAHATAQADGDRAEMAATARNLRYWSARLASAELVPPAADTTIVQFGLTITIEREDGRKQTYRIVGEDEADPAKGSISYVSPLARALAGKSIGDSVRVAGGEAEIVAIT</sequence>
<gene>
    <name evidence="2" type="ORF">APY04_2238</name>
</gene>
<dbReference type="GO" id="GO:0070063">
    <property type="term" value="F:RNA polymerase binding"/>
    <property type="evidence" value="ECO:0007669"/>
    <property type="project" value="InterPro"/>
</dbReference>
<dbReference type="SUPFAM" id="SSF54534">
    <property type="entry name" value="FKBP-like"/>
    <property type="match status" value="1"/>
</dbReference>
<proteinExistence type="predicted"/>
<evidence type="ECO:0000259" key="1">
    <source>
        <dbReference type="Pfam" id="PF01272"/>
    </source>
</evidence>
<organism evidence="2 3">
    <name type="scientific">Hyphomicrobium sulfonivorans</name>
    <dbReference type="NCBI Taxonomy" id="121290"/>
    <lineage>
        <taxon>Bacteria</taxon>
        <taxon>Pseudomonadati</taxon>
        <taxon>Pseudomonadota</taxon>
        <taxon>Alphaproteobacteria</taxon>
        <taxon>Hyphomicrobiales</taxon>
        <taxon>Hyphomicrobiaceae</taxon>
        <taxon>Hyphomicrobium</taxon>
    </lineage>
</organism>
<dbReference type="GO" id="GO:0003677">
    <property type="term" value="F:DNA binding"/>
    <property type="evidence" value="ECO:0007669"/>
    <property type="project" value="InterPro"/>
</dbReference>
<protein>
    <submittedName>
        <fullName evidence="2">Transcription elongation factor GreB</fullName>
    </submittedName>
</protein>
<comment type="caution">
    <text evidence="2">The sequence shown here is derived from an EMBL/GenBank/DDBJ whole genome shotgun (WGS) entry which is preliminary data.</text>
</comment>
<reference evidence="2 3" key="1">
    <citation type="submission" date="2015-10" db="EMBL/GenBank/DDBJ databases">
        <title>Transcriptomic analysis of a linuron degrading triple-species bacterial consortium.</title>
        <authorList>
            <person name="Albers P."/>
        </authorList>
    </citation>
    <scope>NUCLEOTIDE SEQUENCE [LARGE SCALE GENOMIC DNA]</scope>
    <source>
        <strain evidence="2 3">WDL6</strain>
    </source>
</reference>
<dbReference type="AlphaFoldDB" id="A0A109BDL7"/>
<dbReference type="InterPro" id="IPR023459">
    <property type="entry name" value="Tscrpt_elong_fac_GreA/B_fam"/>
</dbReference>
<dbReference type="Pfam" id="PF01272">
    <property type="entry name" value="GreA_GreB"/>
    <property type="match status" value="1"/>
</dbReference>
<evidence type="ECO:0000313" key="2">
    <source>
        <dbReference type="EMBL" id="KWT66831.1"/>
    </source>
</evidence>
<keyword evidence="2" id="KW-0251">Elongation factor</keyword>
<dbReference type="Proteomes" id="UP000059074">
    <property type="component" value="Unassembled WGS sequence"/>
</dbReference>
<evidence type="ECO:0000313" key="3">
    <source>
        <dbReference type="Proteomes" id="UP000059074"/>
    </source>
</evidence>
<dbReference type="InterPro" id="IPR001437">
    <property type="entry name" value="Tscrpt_elong_fac_GreA/B_C"/>
</dbReference>